<dbReference type="InterPro" id="IPR046947">
    <property type="entry name" value="LytR-like"/>
</dbReference>
<keyword evidence="2" id="KW-0238">DNA-binding</keyword>
<organism evidence="2 3">
    <name type="scientific">Flagellimonas yonaguniensis</name>
    <dbReference type="NCBI Taxonomy" id="3031325"/>
    <lineage>
        <taxon>Bacteria</taxon>
        <taxon>Pseudomonadati</taxon>
        <taxon>Bacteroidota</taxon>
        <taxon>Flavobacteriia</taxon>
        <taxon>Flavobacteriales</taxon>
        <taxon>Flavobacteriaceae</taxon>
        <taxon>Flagellimonas</taxon>
    </lineage>
</organism>
<sequence length="110" mass="12805">MTANNNIIVIPEGNKRHFFKIHDIDWIQADKYYVHIYSAKGRALLRITLKKLMELLPSNFVRTNRSTLVNVNSIRMITKNKVNSTVTLTNDMEISISNHYCEDLEELLLV</sequence>
<dbReference type="SMART" id="SM00850">
    <property type="entry name" value="LytTR"/>
    <property type="match status" value="1"/>
</dbReference>
<dbReference type="PANTHER" id="PTHR37299:SF1">
    <property type="entry name" value="STAGE 0 SPORULATION PROTEIN A HOMOLOG"/>
    <property type="match status" value="1"/>
</dbReference>
<dbReference type="PROSITE" id="PS50930">
    <property type="entry name" value="HTH_LYTTR"/>
    <property type="match status" value="1"/>
</dbReference>
<feature type="domain" description="HTH LytTR-type" evidence="1">
    <location>
        <begin position="8"/>
        <end position="110"/>
    </location>
</feature>
<reference evidence="2 3" key="1">
    <citation type="submission" date="2023-03" db="EMBL/GenBank/DDBJ databases">
        <title>Muricauda XX sp. nov. and Muricauda XXX sp. nov., two novel species isolated from Okinawa Trough.</title>
        <authorList>
            <person name="Cao W."/>
            <person name="Deng X."/>
        </authorList>
    </citation>
    <scope>NUCLEOTIDE SEQUENCE [LARGE SCALE GENOMIC DNA]</scope>
    <source>
        <strain evidence="2 3">334s03</strain>
    </source>
</reference>
<dbReference type="GO" id="GO:0003677">
    <property type="term" value="F:DNA binding"/>
    <property type="evidence" value="ECO:0007669"/>
    <property type="project" value="UniProtKB-KW"/>
</dbReference>
<dbReference type="Pfam" id="PF04397">
    <property type="entry name" value="LytTR"/>
    <property type="match status" value="1"/>
</dbReference>
<accession>A0ABT5Y4C9</accession>
<gene>
    <name evidence="2" type="ORF">PY092_19265</name>
</gene>
<dbReference type="Gene3D" id="2.40.50.1020">
    <property type="entry name" value="LytTr DNA-binding domain"/>
    <property type="match status" value="1"/>
</dbReference>
<proteinExistence type="predicted"/>
<keyword evidence="3" id="KW-1185">Reference proteome</keyword>
<evidence type="ECO:0000313" key="2">
    <source>
        <dbReference type="EMBL" id="MDF0718308.1"/>
    </source>
</evidence>
<dbReference type="PANTHER" id="PTHR37299">
    <property type="entry name" value="TRANSCRIPTIONAL REGULATOR-RELATED"/>
    <property type="match status" value="1"/>
</dbReference>
<dbReference type="EMBL" id="JARFVB010000027">
    <property type="protein sequence ID" value="MDF0718308.1"/>
    <property type="molecule type" value="Genomic_DNA"/>
</dbReference>
<dbReference type="RefSeq" id="WP_275617368.1">
    <property type="nucleotide sequence ID" value="NZ_JARFVB010000027.1"/>
</dbReference>
<dbReference type="Proteomes" id="UP001221366">
    <property type="component" value="Unassembled WGS sequence"/>
</dbReference>
<dbReference type="InterPro" id="IPR007492">
    <property type="entry name" value="LytTR_DNA-bd_dom"/>
</dbReference>
<protein>
    <submittedName>
        <fullName evidence="2">LytTR family DNA-binding domain-containing protein</fullName>
    </submittedName>
</protein>
<evidence type="ECO:0000259" key="1">
    <source>
        <dbReference type="PROSITE" id="PS50930"/>
    </source>
</evidence>
<evidence type="ECO:0000313" key="3">
    <source>
        <dbReference type="Proteomes" id="UP001221366"/>
    </source>
</evidence>
<comment type="caution">
    <text evidence="2">The sequence shown here is derived from an EMBL/GenBank/DDBJ whole genome shotgun (WGS) entry which is preliminary data.</text>
</comment>
<name>A0ABT5Y4C9_9FLAO</name>